<keyword evidence="3" id="KW-1003">Cell membrane</keyword>
<dbReference type="EMBL" id="HBUF01296143">
    <property type="protein sequence ID" value="CAG6690169.1"/>
    <property type="molecule type" value="Transcribed_RNA"/>
</dbReference>
<accession>A0A8D8QF04</accession>
<evidence type="ECO:0000256" key="6">
    <source>
        <dbReference type="ARBA" id="ARBA00023136"/>
    </source>
</evidence>
<dbReference type="GO" id="GO:0005044">
    <property type="term" value="F:scavenger receptor activity"/>
    <property type="evidence" value="ECO:0007669"/>
    <property type="project" value="TreeGrafter"/>
</dbReference>
<keyword evidence="7" id="KW-0325">Glycoprotein</keyword>
<dbReference type="InterPro" id="IPR002159">
    <property type="entry name" value="CD36_fam"/>
</dbReference>
<feature type="transmembrane region" description="Helical" evidence="8">
    <location>
        <begin position="436"/>
        <end position="461"/>
    </location>
</feature>
<protein>
    <submittedName>
        <fullName evidence="9">Protein croquemort</fullName>
    </submittedName>
</protein>
<name>A0A8D8QF04_9HEMI</name>
<keyword evidence="5 8" id="KW-1133">Transmembrane helix</keyword>
<keyword evidence="6 8" id="KW-0472">Membrane</keyword>
<evidence type="ECO:0000256" key="5">
    <source>
        <dbReference type="ARBA" id="ARBA00022989"/>
    </source>
</evidence>
<feature type="transmembrane region" description="Helical" evidence="8">
    <location>
        <begin position="6"/>
        <end position="27"/>
    </location>
</feature>
<dbReference type="AlphaFoldDB" id="A0A8D8QF04"/>
<evidence type="ECO:0000256" key="4">
    <source>
        <dbReference type="ARBA" id="ARBA00022692"/>
    </source>
</evidence>
<dbReference type="EMBL" id="HBUF01072626">
    <property type="protein sequence ID" value="CAG6630130.1"/>
    <property type="molecule type" value="Transcribed_RNA"/>
</dbReference>
<evidence type="ECO:0000256" key="1">
    <source>
        <dbReference type="ARBA" id="ARBA00004236"/>
    </source>
</evidence>
<dbReference type="Pfam" id="PF01130">
    <property type="entry name" value="CD36"/>
    <property type="match status" value="1"/>
</dbReference>
<dbReference type="PANTHER" id="PTHR11923:SF93">
    <property type="entry name" value="GH07959P-RELATED"/>
    <property type="match status" value="1"/>
</dbReference>
<proteinExistence type="inferred from homology"/>
<evidence type="ECO:0000256" key="2">
    <source>
        <dbReference type="ARBA" id="ARBA00010532"/>
    </source>
</evidence>
<sequence>MSNRRTSVLAVGLAFMVLGALMLLMNLEITPLPSFFQLILQRELALSPTSRSFNIWRSNPVPIYLDFYFFNWTNPGEILNNATKPKFVEMGPYRFHENKEVVQIQFHDNGTVSYKQERRWFFDSEYSEGTLEDEVTTLNAVALSAASTVKNWHWLHQTGLSAFLGTSQQKIQETKTVGQFLFDGYESPLINFAQKMPMIKIPYDKFGWFYTRNGSDVFDGHFNIDTGRNNIDNMGKVYEWQYANETSYYEESCNMVNGTSGSLFPPVKSKQERVTMFSPDLCRSISFDYSTEESIEDIKGYRYVGSEYMVDNGTLDPANLCFCNGECVPSGVLNVTSCRFGAPAFVSYPHFFRADPYYASLVHGMRPKRRKHEFYLTLEPTTGIPLDVGARFQINLLLQPIKNVVMYRHVPRVFFPMIWFSNRATMPRHMAEELQLLLNVPCISLIFSGAVLLLGVALIAYRILSGAPTDPHQTQKLNDKQCLQLQ</sequence>
<dbReference type="EMBL" id="HBUF01072628">
    <property type="protein sequence ID" value="CAG6630132.1"/>
    <property type="molecule type" value="Transcribed_RNA"/>
</dbReference>
<dbReference type="PANTHER" id="PTHR11923">
    <property type="entry name" value="SCAVENGER RECEPTOR CLASS B TYPE-1 SR-B1"/>
    <property type="match status" value="1"/>
</dbReference>
<dbReference type="PRINTS" id="PR01609">
    <property type="entry name" value="CD36FAMILY"/>
</dbReference>
<dbReference type="GO" id="GO:0005737">
    <property type="term" value="C:cytoplasm"/>
    <property type="evidence" value="ECO:0007669"/>
    <property type="project" value="TreeGrafter"/>
</dbReference>
<comment type="subcellular location">
    <subcellularLocation>
        <location evidence="1">Cell membrane</location>
    </subcellularLocation>
</comment>
<evidence type="ECO:0000256" key="8">
    <source>
        <dbReference type="SAM" id="Phobius"/>
    </source>
</evidence>
<evidence type="ECO:0000256" key="7">
    <source>
        <dbReference type="ARBA" id="ARBA00023180"/>
    </source>
</evidence>
<evidence type="ECO:0000313" key="9">
    <source>
        <dbReference type="EMBL" id="CAG6630132.1"/>
    </source>
</evidence>
<dbReference type="EMBL" id="HBUF01296141">
    <property type="protein sequence ID" value="CAG6690166.1"/>
    <property type="molecule type" value="Transcribed_RNA"/>
</dbReference>
<dbReference type="GO" id="GO:0005886">
    <property type="term" value="C:plasma membrane"/>
    <property type="evidence" value="ECO:0007669"/>
    <property type="project" value="UniProtKB-SubCell"/>
</dbReference>
<dbReference type="EMBL" id="HBUF01072629">
    <property type="protein sequence ID" value="CAG6630133.1"/>
    <property type="molecule type" value="Transcribed_RNA"/>
</dbReference>
<reference evidence="9" key="1">
    <citation type="submission" date="2021-05" db="EMBL/GenBank/DDBJ databases">
        <authorList>
            <person name="Alioto T."/>
            <person name="Alioto T."/>
            <person name="Gomez Garrido J."/>
        </authorList>
    </citation>
    <scope>NUCLEOTIDE SEQUENCE</scope>
</reference>
<comment type="similarity">
    <text evidence="2">Belongs to the CD36 family.</text>
</comment>
<organism evidence="9">
    <name type="scientific">Cacopsylla melanoneura</name>
    <dbReference type="NCBI Taxonomy" id="428564"/>
    <lineage>
        <taxon>Eukaryota</taxon>
        <taxon>Metazoa</taxon>
        <taxon>Ecdysozoa</taxon>
        <taxon>Arthropoda</taxon>
        <taxon>Hexapoda</taxon>
        <taxon>Insecta</taxon>
        <taxon>Pterygota</taxon>
        <taxon>Neoptera</taxon>
        <taxon>Paraneoptera</taxon>
        <taxon>Hemiptera</taxon>
        <taxon>Sternorrhyncha</taxon>
        <taxon>Psylloidea</taxon>
        <taxon>Psyllidae</taxon>
        <taxon>Psyllinae</taxon>
        <taxon>Cacopsylla</taxon>
    </lineage>
</organism>
<evidence type="ECO:0000256" key="3">
    <source>
        <dbReference type="ARBA" id="ARBA00022475"/>
    </source>
</evidence>
<keyword evidence="4 8" id="KW-0812">Transmembrane</keyword>